<sequence>MSELTLGTTLSALVLCGMAGMVGQGIRAIVGLRKAGYLQIEAGDSKQNFSGSYLMVTLMIGFYCWQSFRADNGAGYICREISF</sequence>
<dbReference type="Proteomes" id="UP000274346">
    <property type="component" value="Chromosome"/>
</dbReference>
<protein>
    <submittedName>
        <fullName evidence="1">Uncharacterized protein</fullName>
    </submittedName>
</protein>
<organism evidence="1 2">
    <name type="scientific">Raoultella terrigena</name>
    <name type="common">Klebsiella terrigena</name>
    <dbReference type="NCBI Taxonomy" id="577"/>
    <lineage>
        <taxon>Bacteria</taxon>
        <taxon>Pseudomonadati</taxon>
        <taxon>Pseudomonadota</taxon>
        <taxon>Gammaproteobacteria</taxon>
        <taxon>Enterobacterales</taxon>
        <taxon>Enterobacteriaceae</taxon>
        <taxon>Klebsiella/Raoultella group</taxon>
        <taxon>Raoultella</taxon>
    </lineage>
</organism>
<dbReference type="EMBL" id="LR131271">
    <property type="protein sequence ID" value="VDR24897.1"/>
    <property type="molecule type" value="Genomic_DNA"/>
</dbReference>
<proteinExistence type="predicted"/>
<dbReference type="AlphaFoldDB" id="A0A3P8JNN7"/>
<evidence type="ECO:0000313" key="2">
    <source>
        <dbReference type="Proteomes" id="UP000274346"/>
    </source>
</evidence>
<dbReference type="KEGG" id="rtg:NCTC13098_01196"/>
<gene>
    <name evidence="1" type="ORF">NCTC13098_01196</name>
</gene>
<reference evidence="1 2" key="1">
    <citation type="submission" date="2018-12" db="EMBL/GenBank/DDBJ databases">
        <authorList>
            <consortium name="Pathogen Informatics"/>
        </authorList>
    </citation>
    <scope>NUCLEOTIDE SEQUENCE [LARGE SCALE GENOMIC DNA]</scope>
    <source>
        <strain evidence="1 2">NCTC13098</strain>
    </source>
</reference>
<evidence type="ECO:0000313" key="1">
    <source>
        <dbReference type="EMBL" id="VDR24897.1"/>
    </source>
</evidence>
<accession>A0A3P8JNN7</accession>
<name>A0A3P8JNN7_RAOTE</name>